<dbReference type="InterPro" id="IPR050266">
    <property type="entry name" value="AB_hydrolase_sf"/>
</dbReference>
<dbReference type="Proteomes" id="UP000254060">
    <property type="component" value="Unassembled WGS sequence"/>
</dbReference>
<dbReference type="OrthoDB" id="9773293at2"/>
<dbReference type="PANTHER" id="PTHR43798">
    <property type="entry name" value="MONOACYLGLYCEROL LIPASE"/>
    <property type="match status" value="1"/>
</dbReference>
<gene>
    <name evidence="2" type="ORF">NCTC13163_01575</name>
</gene>
<evidence type="ECO:0000259" key="1">
    <source>
        <dbReference type="Pfam" id="PF00561"/>
    </source>
</evidence>
<dbReference type="SUPFAM" id="SSF53474">
    <property type="entry name" value="alpha/beta-Hydrolases"/>
    <property type="match status" value="1"/>
</dbReference>
<evidence type="ECO:0000313" key="2">
    <source>
        <dbReference type="EMBL" id="STO08206.1"/>
    </source>
</evidence>
<dbReference type="STRING" id="1397694.GCA_000702585_02072"/>
<sequence length="281" mass="31513">MKHYAHVNGTKIEYIDRGHGPVVVLIHGTQSSSLEPYHVDRLVLSGFRVIVPSRPGYGETPYSFSATPQAFAENLRQLMHIMNIGAYHVYGISAGGPTSIELASRNDRALSLTLAAAVTSEVDFPYRRYISRNIAQPPFIAAQFAMKQFVFRAIQKQPFEATARMIQSTSLLALDAIRDEVTPYDIFLLKRVASQMAFGLGAQFDLRQRVPDEALLGVTCPTYIVHSKNDKAVPVRHAHHAKRLIPHAQLTILNSPGHLIWIGRQARKSEQQIERFIRFNS</sequence>
<feature type="domain" description="AB hydrolase-1" evidence="1">
    <location>
        <begin position="21"/>
        <end position="260"/>
    </location>
</feature>
<accession>A0A377FUN4</accession>
<dbReference type="GO" id="GO:0004064">
    <property type="term" value="F:arylesterase activity"/>
    <property type="evidence" value="ECO:0007669"/>
    <property type="project" value="UniProtKB-EC"/>
</dbReference>
<dbReference type="RefSeq" id="WP_029335123.1">
    <property type="nucleotide sequence ID" value="NZ_UGGP01000001.1"/>
</dbReference>
<dbReference type="EC" id="3.1.1.2" evidence="2"/>
<dbReference type="GO" id="GO:0016020">
    <property type="term" value="C:membrane"/>
    <property type="evidence" value="ECO:0007669"/>
    <property type="project" value="TreeGrafter"/>
</dbReference>
<dbReference type="EMBL" id="UGGP01000001">
    <property type="protein sequence ID" value="STO08206.1"/>
    <property type="molecule type" value="Genomic_DNA"/>
</dbReference>
<dbReference type="Gene3D" id="3.40.50.1820">
    <property type="entry name" value="alpha/beta hydrolase"/>
    <property type="match status" value="1"/>
</dbReference>
<evidence type="ECO:0000313" key="3">
    <source>
        <dbReference type="Proteomes" id="UP000254060"/>
    </source>
</evidence>
<dbReference type="InterPro" id="IPR000073">
    <property type="entry name" value="AB_hydrolase_1"/>
</dbReference>
<proteinExistence type="predicted"/>
<protein>
    <submittedName>
        <fullName evidence="2">Arylesterase</fullName>
        <ecNumber evidence="2">3.1.1.2</ecNumber>
    </submittedName>
</protein>
<organism evidence="2 3">
    <name type="scientific">Exiguobacterium aurantiacum</name>
    <dbReference type="NCBI Taxonomy" id="33987"/>
    <lineage>
        <taxon>Bacteria</taxon>
        <taxon>Bacillati</taxon>
        <taxon>Bacillota</taxon>
        <taxon>Bacilli</taxon>
        <taxon>Bacillales</taxon>
        <taxon>Bacillales Family XII. Incertae Sedis</taxon>
        <taxon>Exiguobacterium</taxon>
    </lineage>
</organism>
<dbReference type="PANTHER" id="PTHR43798:SF33">
    <property type="entry name" value="HYDROLASE, PUTATIVE (AFU_ORTHOLOGUE AFUA_2G14860)-RELATED"/>
    <property type="match status" value="1"/>
</dbReference>
<dbReference type="AlphaFoldDB" id="A0A377FUN4"/>
<dbReference type="InterPro" id="IPR029058">
    <property type="entry name" value="AB_hydrolase_fold"/>
</dbReference>
<keyword evidence="2" id="KW-0378">Hydrolase</keyword>
<dbReference type="Pfam" id="PF00561">
    <property type="entry name" value="Abhydrolase_1"/>
    <property type="match status" value="1"/>
</dbReference>
<reference evidence="2 3" key="1">
    <citation type="submission" date="2018-06" db="EMBL/GenBank/DDBJ databases">
        <authorList>
            <consortium name="Pathogen Informatics"/>
            <person name="Doyle S."/>
        </authorList>
    </citation>
    <scope>NUCLEOTIDE SEQUENCE [LARGE SCALE GENOMIC DNA]</scope>
    <source>
        <strain evidence="2 3">NCTC13163</strain>
    </source>
</reference>
<name>A0A377FUN4_9BACL</name>